<protein>
    <submittedName>
        <fullName evidence="1">Uncharacterized protein</fullName>
    </submittedName>
</protein>
<keyword evidence="2" id="KW-1185">Reference proteome</keyword>
<evidence type="ECO:0000313" key="2">
    <source>
        <dbReference type="Proteomes" id="UP000241769"/>
    </source>
</evidence>
<dbReference type="AlphaFoldDB" id="A0A2P6NYR5"/>
<dbReference type="Proteomes" id="UP000241769">
    <property type="component" value="Unassembled WGS sequence"/>
</dbReference>
<dbReference type="PANTHER" id="PTHR38092:SF2">
    <property type="entry name" value="GAE DOMAIN-CONTAINING PROTEIN"/>
    <property type="match status" value="1"/>
</dbReference>
<organism evidence="1 2">
    <name type="scientific">Planoprotostelium fungivorum</name>
    <dbReference type="NCBI Taxonomy" id="1890364"/>
    <lineage>
        <taxon>Eukaryota</taxon>
        <taxon>Amoebozoa</taxon>
        <taxon>Evosea</taxon>
        <taxon>Variosea</taxon>
        <taxon>Cavosteliida</taxon>
        <taxon>Cavosteliaceae</taxon>
        <taxon>Planoprotostelium</taxon>
    </lineage>
</organism>
<comment type="caution">
    <text evidence="1">The sequence shown here is derived from an EMBL/GenBank/DDBJ whole genome shotgun (WGS) entry which is preliminary data.</text>
</comment>
<dbReference type="InParanoid" id="A0A2P6NYR5"/>
<dbReference type="PANTHER" id="PTHR38092">
    <property type="entry name" value="REGULATOR CUDA, PUTATIVE-RELATED"/>
    <property type="match status" value="1"/>
</dbReference>
<dbReference type="EMBL" id="MDYQ01000005">
    <property type="protein sequence ID" value="PRP89107.1"/>
    <property type="molecule type" value="Genomic_DNA"/>
</dbReference>
<name>A0A2P6NYR5_9EUKA</name>
<reference evidence="1 2" key="1">
    <citation type="journal article" date="2018" name="Genome Biol. Evol.">
        <title>Multiple Roots of Fruiting Body Formation in Amoebozoa.</title>
        <authorList>
            <person name="Hillmann F."/>
            <person name="Forbes G."/>
            <person name="Novohradska S."/>
            <person name="Ferling I."/>
            <person name="Riege K."/>
            <person name="Groth M."/>
            <person name="Westermann M."/>
            <person name="Marz M."/>
            <person name="Spaller T."/>
            <person name="Winckler T."/>
            <person name="Schaap P."/>
            <person name="Glockner G."/>
        </authorList>
    </citation>
    <scope>NUCLEOTIDE SEQUENCE [LARGE SCALE GENOMIC DNA]</scope>
    <source>
        <strain evidence="1 2">Jena</strain>
    </source>
</reference>
<accession>A0A2P6NYR5</accession>
<sequence length="324" mass="37627">MNRCRSHISPPINFDVSGVRFQHKTDPAWCASGYEGVRLRRVPAKKKSLMSVNPRTTPACSRTQRQRHMQLVLTEQRSLHTEILPDNGLRKAVHYVIKAQPFSIKRRLEDERLRLRLFYDISPPKEVDTINRKPMTYEFKESTEEESTVDVCIHILSTQVQGALFFIEFTYSSPRGILMTRSSLIRVVSKLRVDTKPKPNSNAWVQLAISRLEDTASQIAKDLQNISGYRCREQQTQKKRDIEDQPKVRPNKIKLFAEPQETKRSEGKLLSTFRDFNLLSQGIDRAEQEERLRTLLEEDPTLTPPFHEFAQLFQACSMSLSHFQ</sequence>
<dbReference type="InterPro" id="IPR040430">
    <property type="entry name" value="CudA-like"/>
</dbReference>
<proteinExistence type="predicted"/>
<gene>
    <name evidence="1" type="ORF">PROFUN_01827</name>
</gene>
<evidence type="ECO:0000313" key="1">
    <source>
        <dbReference type="EMBL" id="PRP89107.1"/>
    </source>
</evidence>